<dbReference type="AlphaFoldDB" id="A0AA88CME9"/>
<evidence type="ECO:0000256" key="1">
    <source>
        <dbReference type="SAM" id="MobiDB-lite"/>
    </source>
</evidence>
<evidence type="ECO:0000256" key="2">
    <source>
        <dbReference type="SAM" id="SignalP"/>
    </source>
</evidence>
<evidence type="ECO:0000313" key="5">
    <source>
        <dbReference type="Proteomes" id="UP001187192"/>
    </source>
</evidence>
<keyword evidence="2" id="KW-0732">Signal</keyword>
<feature type="chain" id="PRO_5041891662" description="Rapid ALkalinization Factor" evidence="2">
    <location>
        <begin position="24"/>
        <end position="85"/>
    </location>
</feature>
<comment type="caution">
    <text evidence="3">The sequence shown here is derived from an EMBL/GenBank/DDBJ whole genome shotgun (WGS) entry which is preliminary data.</text>
</comment>
<accession>A0AA88CME9</accession>
<dbReference type="Proteomes" id="UP001187192">
    <property type="component" value="Unassembled WGS sequence"/>
</dbReference>
<evidence type="ECO:0008006" key="6">
    <source>
        <dbReference type="Google" id="ProtNLM"/>
    </source>
</evidence>
<dbReference type="EMBL" id="BTGU01007140">
    <property type="protein sequence ID" value="GMN28544.1"/>
    <property type="molecule type" value="Genomic_DNA"/>
</dbReference>
<protein>
    <recommendedName>
        <fullName evidence="6">Rapid ALkalinization Factor</fullName>
    </recommendedName>
</protein>
<evidence type="ECO:0000313" key="3">
    <source>
        <dbReference type="EMBL" id="GMN22196.1"/>
    </source>
</evidence>
<dbReference type="EMBL" id="BTGU01001370">
    <property type="protein sequence ID" value="GMN22196.1"/>
    <property type="molecule type" value="Genomic_DNA"/>
</dbReference>
<organism evidence="3 5">
    <name type="scientific">Ficus carica</name>
    <name type="common">Common fig</name>
    <dbReference type="NCBI Taxonomy" id="3494"/>
    <lineage>
        <taxon>Eukaryota</taxon>
        <taxon>Viridiplantae</taxon>
        <taxon>Streptophyta</taxon>
        <taxon>Embryophyta</taxon>
        <taxon>Tracheophyta</taxon>
        <taxon>Spermatophyta</taxon>
        <taxon>Magnoliopsida</taxon>
        <taxon>eudicotyledons</taxon>
        <taxon>Gunneridae</taxon>
        <taxon>Pentapetalae</taxon>
        <taxon>rosids</taxon>
        <taxon>fabids</taxon>
        <taxon>Rosales</taxon>
        <taxon>Moraceae</taxon>
        <taxon>Ficeae</taxon>
        <taxon>Ficus</taxon>
    </lineage>
</organism>
<feature type="signal peptide" evidence="2">
    <location>
        <begin position="1"/>
        <end position="23"/>
    </location>
</feature>
<feature type="region of interest" description="Disordered" evidence="1">
    <location>
        <begin position="32"/>
        <end position="85"/>
    </location>
</feature>
<reference evidence="3" key="1">
    <citation type="submission" date="2023-07" db="EMBL/GenBank/DDBJ databases">
        <title>draft genome sequence of fig (Ficus carica).</title>
        <authorList>
            <person name="Takahashi T."/>
            <person name="Nishimura K."/>
        </authorList>
    </citation>
    <scope>NUCLEOTIDE SEQUENCE</scope>
</reference>
<evidence type="ECO:0000313" key="4">
    <source>
        <dbReference type="EMBL" id="GMN28544.1"/>
    </source>
</evidence>
<name>A0AA88CME9_FICCA</name>
<gene>
    <name evidence="3" type="ORF">TIFTF001_040202</name>
    <name evidence="4" type="ORF">TIFTF001_049459</name>
</gene>
<keyword evidence="5" id="KW-1185">Reference proteome</keyword>
<sequence length="85" mass="8795">MKAFLILCILFASILFFPSSLLARELAAAVGTGTPATGNTGNSGKPTVPCKGGKGNTYNCQPGKPKRPPPCNSKYSRHCPSDSGP</sequence>
<proteinExistence type="predicted"/>